<feature type="transmembrane region" description="Helical" evidence="2">
    <location>
        <begin position="509"/>
        <end position="529"/>
    </location>
</feature>
<proteinExistence type="predicted"/>
<dbReference type="AlphaFoldDB" id="Q232X4"/>
<feature type="transmembrane region" description="Helical" evidence="2">
    <location>
        <begin position="397"/>
        <end position="424"/>
    </location>
</feature>
<dbReference type="HOGENOM" id="CLU_298540_0_0_1"/>
<feature type="transmembrane region" description="Helical" evidence="2">
    <location>
        <begin position="355"/>
        <end position="377"/>
    </location>
</feature>
<protein>
    <submittedName>
        <fullName evidence="4">Transmembrane protein, putative</fullName>
    </submittedName>
</protein>
<dbReference type="Proteomes" id="UP000009168">
    <property type="component" value="Unassembled WGS sequence"/>
</dbReference>
<accession>Q232X4</accession>
<evidence type="ECO:0000256" key="3">
    <source>
        <dbReference type="SAM" id="SignalP"/>
    </source>
</evidence>
<feature type="region of interest" description="Disordered" evidence="1">
    <location>
        <begin position="1011"/>
        <end position="1036"/>
    </location>
</feature>
<dbReference type="InParanoid" id="Q232X4"/>
<dbReference type="CDD" id="cd00064">
    <property type="entry name" value="FU"/>
    <property type="match status" value="1"/>
</dbReference>
<evidence type="ECO:0000256" key="1">
    <source>
        <dbReference type="SAM" id="MobiDB-lite"/>
    </source>
</evidence>
<feature type="transmembrane region" description="Helical" evidence="2">
    <location>
        <begin position="535"/>
        <end position="558"/>
    </location>
</feature>
<dbReference type="KEGG" id="tet:TTHERM_00395790"/>
<feature type="transmembrane region" description="Helical" evidence="2">
    <location>
        <begin position="287"/>
        <end position="311"/>
    </location>
</feature>
<feature type="region of interest" description="Disordered" evidence="1">
    <location>
        <begin position="870"/>
        <end position="903"/>
    </location>
</feature>
<name>Q232X4_TETTS</name>
<evidence type="ECO:0000313" key="4">
    <source>
        <dbReference type="EMBL" id="EAR91706.2"/>
    </source>
</evidence>
<evidence type="ECO:0000313" key="5">
    <source>
        <dbReference type="Proteomes" id="UP000009168"/>
    </source>
</evidence>
<dbReference type="SUPFAM" id="SSF57184">
    <property type="entry name" value="Growth factor receptor domain"/>
    <property type="match status" value="1"/>
</dbReference>
<feature type="transmembrane region" description="Helical" evidence="2">
    <location>
        <begin position="436"/>
        <end position="457"/>
    </location>
</feature>
<dbReference type="EMBL" id="GG662770">
    <property type="protein sequence ID" value="EAR91706.2"/>
    <property type="molecule type" value="Genomic_DNA"/>
</dbReference>
<reference evidence="5" key="1">
    <citation type="journal article" date="2006" name="PLoS Biol.">
        <title>Macronuclear genome sequence of the ciliate Tetrahymena thermophila, a model eukaryote.</title>
        <authorList>
            <person name="Eisen J.A."/>
            <person name="Coyne R.S."/>
            <person name="Wu M."/>
            <person name="Wu D."/>
            <person name="Thiagarajan M."/>
            <person name="Wortman J.R."/>
            <person name="Badger J.H."/>
            <person name="Ren Q."/>
            <person name="Amedeo P."/>
            <person name="Jones K.M."/>
            <person name="Tallon L.J."/>
            <person name="Delcher A.L."/>
            <person name="Salzberg S.L."/>
            <person name="Silva J.C."/>
            <person name="Haas B.J."/>
            <person name="Majoros W.H."/>
            <person name="Farzad M."/>
            <person name="Carlton J.M."/>
            <person name="Smith R.K. Jr."/>
            <person name="Garg J."/>
            <person name="Pearlman R.E."/>
            <person name="Karrer K.M."/>
            <person name="Sun L."/>
            <person name="Manning G."/>
            <person name="Elde N.C."/>
            <person name="Turkewitz A.P."/>
            <person name="Asai D.J."/>
            <person name="Wilkes D.E."/>
            <person name="Wang Y."/>
            <person name="Cai H."/>
            <person name="Collins K."/>
            <person name="Stewart B.A."/>
            <person name="Lee S.R."/>
            <person name="Wilamowska K."/>
            <person name="Weinberg Z."/>
            <person name="Ruzzo W.L."/>
            <person name="Wloga D."/>
            <person name="Gaertig J."/>
            <person name="Frankel J."/>
            <person name="Tsao C.-C."/>
            <person name="Gorovsky M.A."/>
            <person name="Keeling P.J."/>
            <person name="Waller R.F."/>
            <person name="Patron N.J."/>
            <person name="Cherry J.M."/>
            <person name="Stover N.A."/>
            <person name="Krieger C.J."/>
            <person name="del Toro C."/>
            <person name="Ryder H.F."/>
            <person name="Williamson S.C."/>
            <person name="Barbeau R.A."/>
            <person name="Hamilton E.P."/>
            <person name="Orias E."/>
        </authorList>
    </citation>
    <scope>NUCLEOTIDE SEQUENCE [LARGE SCALE GENOMIC DNA]</scope>
    <source>
        <strain evidence="5">SB210</strain>
    </source>
</reference>
<organism evidence="4 5">
    <name type="scientific">Tetrahymena thermophila (strain SB210)</name>
    <dbReference type="NCBI Taxonomy" id="312017"/>
    <lineage>
        <taxon>Eukaryota</taxon>
        <taxon>Sar</taxon>
        <taxon>Alveolata</taxon>
        <taxon>Ciliophora</taxon>
        <taxon>Intramacronucleata</taxon>
        <taxon>Oligohymenophorea</taxon>
        <taxon>Hymenostomatida</taxon>
        <taxon>Tetrahymenina</taxon>
        <taxon>Tetrahymenidae</taxon>
        <taxon>Tetrahymena</taxon>
    </lineage>
</organism>
<dbReference type="InterPro" id="IPR006212">
    <property type="entry name" value="Furin_repeat"/>
</dbReference>
<feature type="transmembrane region" description="Helical" evidence="2">
    <location>
        <begin position="578"/>
        <end position="599"/>
    </location>
</feature>
<dbReference type="SMART" id="SM00261">
    <property type="entry name" value="FU"/>
    <property type="match status" value="2"/>
</dbReference>
<keyword evidence="5" id="KW-1185">Reference proteome</keyword>
<feature type="compositionally biased region" description="Polar residues" evidence="1">
    <location>
        <begin position="870"/>
        <end position="887"/>
    </location>
</feature>
<evidence type="ECO:0000256" key="2">
    <source>
        <dbReference type="SAM" id="Phobius"/>
    </source>
</evidence>
<feature type="chain" id="PRO_5004201386" evidence="3">
    <location>
        <begin position="28"/>
        <end position="1053"/>
    </location>
</feature>
<dbReference type="Gene3D" id="2.10.220.10">
    <property type="entry name" value="Hormone Receptor, Insulin-like Growth Factor Receptor 1, Chain A, domain 2"/>
    <property type="match status" value="1"/>
</dbReference>
<keyword evidence="2" id="KW-0472">Membrane</keyword>
<feature type="compositionally biased region" description="Basic and acidic residues" evidence="1">
    <location>
        <begin position="888"/>
        <end position="903"/>
    </location>
</feature>
<gene>
    <name evidence="4" type="ORF">TTHERM_00395790</name>
</gene>
<feature type="signal peptide" evidence="3">
    <location>
        <begin position="1"/>
        <end position="27"/>
    </location>
</feature>
<keyword evidence="2" id="KW-1133">Transmembrane helix</keyword>
<dbReference type="InterPro" id="IPR009030">
    <property type="entry name" value="Growth_fac_rcpt_cys_sf"/>
</dbReference>
<keyword evidence="2 4" id="KW-0812">Transmembrane</keyword>
<dbReference type="GeneID" id="7822689"/>
<keyword evidence="3" id="KW-0732">Signal</keyword>
<sequence length="1053" mass="122888">MKQKAACQKKLFYLALFIASILQFSRADLTEYSYQSPFNSFRNLIQTDQCNYECGTCDSSTPKICLSCNPSSNRQFVANSCPCITGFLEINQPICVACPQNCLNCSQLNICDQCNTGYFKYNNQCYLQCPANTYLVPSTFICQDYLQYQIVQSRDSKNRIILSFQFNYKLKTTNLPTTLIIMKIVEDLSFQYVQIVGLDSTAPNELRYLIYPQVSITQCTLVIVSYDISNLLSSDISVPIKQLDPTNPIKITLGAYLQPASTSNLNNLKNSSSFLYDQNSTSYSVFYVFRCLAIFIHIFPALQFIMALCYMQIFSTPLYYYFIKLFGGFGINQLPDWQLQLGQSSTAQYGDYKLPYLYYILQLILIYFIFGIFKWVYEVYKKTEVDHLCKFETILRVHIWTITILQYIHQNLLFYLAYYSIFILSQTDFSTSAQQFFFILALIVLFYLAIYHVVGAYRIKIKSYHFFITYIKEIEDDLWPCRYYLFGVGNTKKILFNILVCSLFNEDSLVICIISFIIYLSAFLYTIYFRPYENIIVLWLKIIEELSQVGLFTTLLAAQIYYKQDNFVAKSKSSYQSIDYACLAFISIFIFINIIKQLLLLKHIFYKNQTTKRTITYLHKFDENYKDPLSTNRNLKLIDKSIQENYYAVSGNQSKFISPQKNQVNNSQVMSQHEIEMIQNLQNQRDSTEVRKKFQNAVEKTKLQDQVVSQFKQNHQNYVGQQKFQSNPFVQANPFKETKNGLVQQFCLADLYGNNSQFTKNILSNHSSKQKKIGQQNGQFKMKQAEDQAKTYFDQVYNKQQNNEQIGKYKSNQNQNFSSIEKNNWYQSQQKQNNQQSDNIFIQNPFLQNAQKPQNLQNISEEDMKNQYNQSDLQNNNQNPIKQTQGDDFSKQAEGETNQKKQVNDLNQIMISNKGENEFYYNGGESIDLQDINNQQHLEQIADTLNKEQLQKNQDNNNIQIFFQKKLNDDSVQYIHDDQSDLSNINGSQQPQSQNNLQENKKKNTQNNNLQLDNINFQPPPSADNFISPEFKKPTTETNLEENLYFKKAVKKS</sequence>
<dbReference type="RefSeq" id="XP_001011951.2">
    <property type="nucleotide sequence ID" value="XM_001011951.2"/>
</dbReference>